<keyword evidence="9" id="KW-0594">Phospholipid biosynthesis</keyword>
<dbReference type="Gene3D" id="1.20.120.1760">
    <property type="match status" value="1"/>
</dbReference>
<evidence type="ECO:0000256" key="12">
    <source>
        <dbReference type="RuleBase" id="RU003750"/>
    </source>
</evidence>
<dbReference type="Pfam" id="PF01066">
    <property type="entry name" value="CDP-OH_P_transf"/>
    <property type="match status" value="1"/>
</dbReference>
<organism evidence="14 15">
    <name type="scientific">Arcanobacterium haemolyticum (strain ATCC 9345 / DSM 20595 / CCM 5947 / CCUG 17215 / LMG 16163 / NBRC 15585 / NCTC 8452 / 11018)</name>
    <dbReference type="NCBI Taxonomy" id="644284"/>
    <lineage>
        <taxon>Bacteria</taxon>
        <taxon>Bacillati</taxon>
        <taxon>Actinomycetota</taxon>
        <taxon>Actinomycetes</taxon>
        <taxon>Actinomycetales</taxon>
        <taxon>Actinomycetaceae</taxon>
        <taxon>Arcanobacterium</taxon>
    </lineage>
</organism>
<dbReference type="STRING" id="644284.Arch_0645"/>
<evidence type="ECO:0000256" key="9">
    <source>
        <dbReference type="ARBA" id="ARBA00023209"/>
    </source>
</evidence>
<keyword evidence="8 13" id="KW-0472">Membrane</keyword>
<keyword evidence="5 13" id="KW-0812">Transmembrane</keyword>
<evidence type="ECO:0000256" key="1">
    <source>
        <dbReference type="ARBA" id="ARBA00004141"/>
    </source>
</evidence>
<dbReference type="PROSITE" id="PS00379">
    <property type="entry name" value="CDP_ALCOHOL_P_TRANSF"/>
    <property type="match status" value="1"/>
</dbReference>
<proteinExistence type="inferred from homology"/>
<evidence type="ECO:0000256" key="5">
    <source>
        <dbReference type="ARBA" id="ARBA00022692"/>
    </source>
</evidence>
<dbReference type="InterPro" id="IPR048254">
    <property type="entry name" value="CDP_ALCOHOL_P_TRANSF_CS"/>
</dbReference>
<dbReference type="GO" id="GO:0008444">
    <property type="term" value="F:CDP-diacylglycerol-glycerol-3-phosphate 3-phosphatidyltransferase activity"/>
    <property type="evidence" value="ECO:0007669"/>
    <property type="project" value="UniProtKB-UniRule"/>
</dbReference>
<dbReference type="HOGENOM" id="CLU_051314_2_0_11"/>
<feature type="transmembrane region" description="Helical" evidence="13">
    <location>
        <begin position="103"/>
        <end position="121"/>
    </location>
</feature>
<evidence type="ECO:0000256" key="4">
    <source>
        <dbReference type="ARBA" id="ARBA00022679"/>
    </source>
</evidence>
<evidence type="ECO:0000313" key="14">
    <source>
        <dbReference type="EMBL" id="ADH92379.1"/>
    </source>
</evidence>
<reference evidence="14 15" key="1">
    <citation type="journal article" date="2010" name="Stand. Genomic Sci.">
        <title>Complete genome sequence of Arcanobacterium haemolyticum type strain (11018).</title>
        <authorList>
            <person name="Yasawong M."/>
            <person name="Teshima H."/>
            <person name="Lapidus A."/>
            <person name="Nolan M."/>
            <person name="Lucas S."/>
            <person name="Glavina Del Rio T."/>
            <person name="Tice H."/>
            <person name="Cheng J."/>
            <person name="Bruce D."/>
            <person name="Detter C."/>
            <person name="Tapia R."/>
            <person name="Han C."/>
            <person name="Goodwin L."/>
            <person name="Pitluck S."/>
            <person name="Liolios K."/>
            <person name="Ivanova N."/>
            <person name="Mavromatis K."/>
            <person name="Mikhailova N."/>
            <person name="Pati A."/>
            <person name="Chen A."/>
            <person name="Palaniappan K."/>
            <person name="Land M."/>
            <person name="Hauser L."/>
            <person name="Chang Y."/>
            <person name="Jeffries C."/>
            <person name="Rohde M."/>
            <person name="Sikorski J."/>
            <person name="Pukall R."/>
            <person name="Goker M."/>
            <person name="Woyke T."/>
            <person name="Bristow J."/>
            <person name="Eisen J."/>
            <person name="Markowitz V."/>
            <person name="Hugenholtz P."/>
            <person name="Kyrpides N."/>
            <person name="Klenk H."/>
        </authorList>
    </citation>
    <scope>NUCLEOTIDE SEQUENCE [LARGE SCALE GENOMIC DNA]</scope>
    <source>
        <strain evidence="15">ATCC 9345 / DSM 20595 / CCUG 17215 / LMG 16163 / NBRC 15585 / NCTC 8452 / 11018</strain>
    </source>
</reference>
<dbReference type="KEGG" id="ahe:Arch_0645"/>
<dbReference type="GO" id="GO:0016020">
    <property type="term" value="C:membrane"/>
    <property type="evidence" value="ECO:0007669"/>
    <property type="project" value="UniProtKB-SubCell"/>
</dbReference>
<dbReference type="NCBIfam" id="TIGR00560">
    <property type="entry name" value="pgsA"/>
    <property type="match status" value="1"/>
</dbReference>
<evidence type="ECO:0000256" key="7">
    <source>
        <dbReference type="ARBA" id="ARBA00023098"/>
    </source>
</evidence>
<keyword evidence="3" id="KW-0444">Lipid biosynthesis</keyword>
<accession>D7BN80</accession>
<comment type="similarity">
    <text evidence="2 12">Belongs to the CDP-alcohol phosphatidyltransferase class-I family.</text>
</comment>
<name>D7BN80_ARCHD</name>
<dbReference type="InterPro" id="IPR004570">
    <property type="entry name" value="Phosphatidylglycerol_P_synth"/>
</dbReference>
<gene>
    <name evidence="14" type="ordered locus">Arch_0645</name>
</gene>
<evidence type="ECO:0000313" key="15">
    <source>
        <dbReference type="Proteomes" id="UP000000376"/>
    </source>
</evidence>
<dbReference type="PANTHER" id="PTHR14269:SF52">
    <property type="entry name" value="PHOSPHATIDYLGLYCEROPHOSPHATE SYNTHASE-RELATED"/>
    <property type="match status" value="1"/>
</dbReference>
<evidence type="ECO:0000256" key="6">
    <source>
        <dbReference type="ARBA" id="ARBA00022989"/>
    </source>
</evidence>
<dbReference type="InterPro" id="IPR050324">
    <property type="entry name" value="CDP-alcohol_PTase-I"/>
</dbReference>
<evidence type="ECO:0000256" key="8">
    <source>
        <dbReference type="ARBA" id="ARBA00023136"/>
    </source>
</evidence>
<dbReference type="AlphaFoldDB" id="D7BN80"/>
<dbReference type="UniPathway" id="UPA00085"/>
<feature type="transmembrane region" description="Helical" evidence="13">
    <location>
        <begin position="20"/>
        <end position="41"/>
    </location>
</feature>
<dbReference type="EMBL" id="CP002045">
    <property type="protein sequence ID" value="ADH92379.1"/>
    <property type="molecule type" value="Genomic_DNA"/>
</dbReference>
<dbReference type="eggNOG" id="COG0558">
    <property type="taxonomic scope" value="Bacteria"/>
</dbReference>
<evidence type="ECO:0000256" key="3">
    <source>
        <dbReference type="ARBA" id="ARBA00022516"/>
    </source>
</evidence>
<dbReference type="InterPro" id="IPR000462">
    <property type="entry name" value="CDP-OH_P_trans"/>
</dbReference>
<dbReference type="InterPro" id="IPR043130">
    <property type="entry name" value="CDP-OH_PTrfase_TM_dom"/>
</dbReference>
<keyword evidence="10" id="KW-1208">Phospholipid metabolism</keyword>
<keyword evidence="4 12" id="KW-0808">Transferase</keyword>
<dbReference type="PANTHER" id="PTHR14269">
    <property type="entry name" value="CDP-DIACYLGLYCEROL--GLYCEROL-3-PHOSPHATE 3-PHOSPHATIDYLTRANSFERASE-RELATED"/>
    <property type="match status" value="1"/>
</dbReference>
<evidence type="ECO:0000256" key="13">
    <source>
        <dbReference type="SAM" id="Phobius"/>
    </source>
</evidence>
<dbReference type="Proteomes" id="UP000000376">
    <property type="component" value="Chromosome"/>
</dbReference>
<keyword evidence="6 13" id="KW-1133">Transmembrane helix</keyword>
<sequence>MPENLYDMRVNEQRISNFNIANVLTVLRLVLVPVFIVAFLSDTDGRRWLAWAIFAVAAITDKLDGHFARKYNLITDFGKLADSIADKALIISGLVLLSWHGRLWWWMTIVFIARELGITLMRMFMVKKKVMAAGWGGKAKMMAQSFGIAGLILPWFTFLPETFAEILVGASYALMGIALVFAISSAVEYVLEARKISAEVEPRADSAGE</sequence>
<dbReference type="PIRSF" id="PIRSF000847">
    <property type="entry name" value="Phos_ph_gly_syn"/>
    <property type="match status" value="1"/>
</dbReference>
<evidence type="ECO:0000256" key="10">
    <source>
        <dbReference type="ARBA" id="ARBA00023264"/>
    </source>
</evidence>
<dbReference type="EC" id="2.7.8.5" evidence="11"/>
<comment type="subcellular location">
    <subcellularLocation>
        <location evidence="1">Membrane</location>
        <topology evidence="1">Multi-pass membrane protein</topology>
    </subcellularLocation>
</comment>
<evidence type="ECO:0000256" key="11">
    <source>
        <dbReference type="NCBIfam" id="TIGR00560"/>
    </source>
</evidence>
<keyword evidence="15" id="KW-1185">Reference proteome</keyword>
<dbReference type="GO" id="GO:0046474">
    <property type="term" value="P:glycerophospholipid biosynthetic process"/>
    <property type="evidence" value="ECO:0007669"/>
    <property type="project" value="TreeGrafter"/>
</dbReference>
<feature type="transmembrane region" description="Helical" evidence="13">
    <location>
        <begin position="141"/>
        <end position="158"/>
    </location>
</feature>
<feature type="transmembrane region" description="Helical" evidence="13">
    <location>
        <begin position="170"/>
        <end position="191"/>
    </location>
</feature>
<evidence type="ECO:0000256" key="2">
    <source>
        <dbReference type="ARBA" id="ARBA00010441"/>
    </source>
</evidence>
<protein>
    <recommendedName>
        <fullName evidence="11">CDP-diacylglycerol--glycerol-3-phosphate 3-phosphatidyltransferase</fullName>
        <ecNumber evidence="11">2.7.8.5</ecNumber>
    </recommendedName>
</protein>
<keyword evidence="7" id="KW-0443">Lipid metabolism</keyword>